<dbReference type="SMART" id="SM00073">
    <property type="entry name" value="HPT"/>
    <property type="match status" value="1"/>
</dbReference>
<dbReference type="InterPro" id="IPR005467">
    <property type="entry name" value="His_kinase_dom"/>
</dbReference>
<keyword evidence="5" id="KW-0418">Kinase</keyword>
<dbReference type="PROSITE" id="PS50894">
    <property type="entry name" value="HPT"/>
    <property type="match status" value="1"/>
</dbReference>
<dbReference type="SUPFAM" id="SSF50341">
    <property type="entry name" value="CheW-like"/>
    <property type="match status" value="2"/>
</dbReference>
<name>A0ABS7PNI4_9SPHN</name>
<evidence type="ECO:0000256" key="1">
    <source>
        <dbReference type="ARBA" id="ARBA00000085"/>
    </source>
</evidence>
<dbReference type="RefSeq" id="WP_222989928.1">
    <property type="nucleotide sequence ID" value="NZ_JAINVV010000004.1"/>
</dbReference>
<dbReference type="InterPro" id="IPR037006">
    <property type="entry name" value="CheA-like_homodim_sf"/>
</dbReference>
<sequence length="776" mass="83082">MDDILAEFIAETRETLEALSGELVAWENDPADRERLDAMFRFVHTVKGSCGFLNLDRLERLSHAAEDALAQVRDGARPADRALVSAVLAIVDRIAELAEALDTGEAVHGSDDHLIAAVRADGGAIDPPAETQAHAQRGAARSIRISLDLLDRMMAGVSDLVLARNDLSRRLQDADLGIAVEGAFERLSLCVADMRDTITRTRMQRIEKLFASIPRLVRDLSAELGKPVDLGVEGGDVELDREMIELIRDPLTHIIRNALDHGIEAPEERARAGKAAQGRLRVTARQSGNQIIIEVSDDGRGIDPERLVARAVADGIISSDRAERLPHEARLALVFEPGLSTASTITALSGRGVGMDVVRANIERIGGVVDIASVMGRGVTLSLRMPLTLSIIPALVIGTGGHQFAIPRAAIREIVRENNAALAIERLAGTVIARLREERIPVVSLEAMLGVEPLPQSMPRSLVILNPAGGALYALSVAELHDHQELVIRPACPTIMAAGVYAGMTLPDTGLPMLLLDPAGIADMAGIAAAAGVDAVAAPAVVEEDGVSTLLFRDLDGAERGVRLSVIERIEDVAGDQIRFGAGRLRLAVEGRIIPLVGFDSLTDRAMVNVLRLNDGAVELAYAIEEVIDIVRLPNHVVQARNQGIVAGVALFEGRQIELLDPHWLFADAVGSIPAGGERPLCLFGDRDDAWTREVLRPLVEAAGYRVAFDGEASPDEAHIVIAGENSGAGATVPEGRLLRLRSDIAARDADPFSVYRYDRAGLMTALQAGRARREG</sequence>
<dbReference type="SUPFAM" id="SSF55874">
    <property type="entry name" value="ATPase domain of HSP90 chaperone/DNA topoisomerase II/histidine kinase"/>
    <property type="match status" value="1"/>
</dbReference>
<evidence type="ECO:0000259" key="10">
    <source>
        <dbReference type="PROSITE" id="PS50894"/>
    </source>
</evidence>
<gene>
    <name evidence="11" type="ORF">K7G82_11290</name>
</gene>
<dbReference type="InterPro" id="IPR003594">
    <property type="entry name" value="HATPase_dom"/>
</dbReference>
<dbReference type="Pfam" id="PF02895">
    <property type="entry name" value="H-kinase_dim"/>
    <property type="match status" value="1"/>
</dbReference>
<keyword evidence="4" id="KW-0808">Transferase</keyword>
<dbReference type="InterPro" id="IPR036641">
    <property type="entry name" value="HPT_dom_sf"/>
</dbReference>
<evidence type="ECO:0000256" key="3">
    <source>
        <dbReference type="ARBA" id="ARBA00022553"/>
    </source>
</evidence>
<dbReference type="PANTHER" id="PTHR43395">
    <property type="entry name" value="SENSOR HISTIDINE KINASE CHEA"/>
    <property type="match status" value="1"/>
</dbReference>
<evidence type="ECO:0000259" key="9">
    <source>
        <dbReference type="PROSITE" id="PS50851"/>
    </source>
</evidence>
<feature type="domain" description="CheW-like" evidence="9">
    <location>
        <begin position="391"/>
        <end position="527"/>
    </location>
</feature>
<protein>
    <recommendedName>
        <fullName evidence="2">histidine kinase</fullName>
        <ecNumber evidence="2">2.7.13.3</ecNumber>
    </recommendedName>
</protein>
<accession>A0ABS7PNI4</accession>
<dbReference type="Proteomes" id="UP000706039">
    <property type="component" value="Unassembled WGS sequence"/>
</dbReference>
<dbReference type="Gene3D" id="1.20.120.160">
    <property type="entry name" value="HPT domain"/>
    <property type="match status" value="1"/>
</dbReference>
<dbReference type="Pfam" id="PF01627">
    <property type="entry name" value="Hpt"/>
    <property type="match status" value="1"/>
</dbReference>
<proteinExistence type="predicted"/>
<evidence type="ECO:0000256" key="5">
    <source>
        <dbReference type="ARBA" id="ARBA00022777"/>
    </source>
</evidence>
<evidence type="ECO:0000313" key="12">
    <source>
        <dbReference type="Proteomes" id="UP000706039"/>
    </source>
</evidence>
<dbReference type="PROSITE" id="PS50109">
    <property type="entry name" value="HIS_KIN"/>
    <property type="match status" value="1"/>
</dbReference>
<evidence type="ECO:0000256" key="6">
    <source>
        <dbReference type="ARBA" id="ARBA00023012"/>
    </source>
</evidence>
<dbReference type="PANTHER" id="PTHR43395:SF1">
    <property type="entry name" value="CHEMOTAXIS PROTEIN CHEA"/>
    <property type="match status" value="1"/>
</dbReference>
<organism evidence="11 12">
    <name type="scientific">Sphingomonas colocasiae</name>
    <dbReference type="NCBI Taxonomy" id="1848973"/>
    <lineage>
        <taxon>Bacteria</taxon>
        <taxon>Pseudomonadati</taxon>
        <taxon>Pseudomonadota</taxon>
        <taxon>Alphaproteobacteria</taxon>
        <taxon>Sphingomonadales</taxon>
        <taxon>Sphingomonadaceae</taxon>
        <taxon>Sphingomonas</taxon>
    </lineage>
</organism>
<keyword evidence="12" id="KW-1185">Reference proteome</keyword>
<dbReference type="InterPro" id="IPR004105">
    <property type="entry name" value="CheA-like_dim"/>
</dbReference>
<dbReference type="InterPro" id="IPR004358">
    <property type="entry name" value="Sig_transdc_His_kin-like_C"/>
</dbReference>
<dbReference type="EMBL" id="JAINVV010000004">
    <property type="protein sequence ID" value="MBY8822881.1"/>
    <property type="molecule type" value="Genomic_DNA"/>
</dbReference>
<dbReference type="SMART" id="SM01231">
    <property type="entry name" value="H-kinase_dim"/>
    <property type="match status" value="1"/>
</dbReference>
<dbReference type="Pfam" id="PF02518">
    <property type="entry name" value="HATPase_c"/>
    <property type="match status" value="1"/>
</dbReference>
<dbReference type="SUPFAM" id="SSF47384">
    <property type="entry name" value="Homodimeric domain of signal transducing histidine kinase"/>
    <property type="match status" value="1"/>
</dbReference>
<dbReference type="SUPFAM" id="SSF47226">
    <property type="entry name" value="Histidine-containing phosphotransfer domain, HPT domain"/>
    <property type="match status" value="1"/>
</dbReference>
<evidence type="ECO:0000256" key="4">
    <source>
        <dbReference type="ARBA" id="ARBA00022679"/>
    </source>
</evidence>
<dbReference type="InterPro" id="IPR036097">
    <property type="entry name" value="HisK_dim/P_sf"/>
</dbReference>
<dbReference type="Gene3D" id="1.10.287.560">
    <property type="entry name" value="Histidine kinase CheA-like, homodimeric domain"/>
    <property type="match status" value="1"/>
</dbReference>
<dbReference type="EC" id="2.7.13.3" evidence="2"/>
<evidence type="ECO:0000313" key="11">
    <source>
        <dbReference type="EMBL" id="MBY8822881.1"/>
    </source>
</evidence>
<feature type="domain" description="HPt" evidence="10">
    <location>
        <begin position="1"/>
        <end position="101"/>
    </location>
</feature>
<dbReference type="SMART" id="SM00387">
    <property type="entry name" value="HATPase_c"/>
    <property type="match status" value="1"/>
</dbReference>
<dbReference type="Gene3D" id="3.30.565.10">
    <property type="entry name" value="Histidine kinase-like ATPase, C-terminal domain"/>
    <property type="match status" value="1"/>
</dbReference>
<feature type="domain" description="Histidine kinase" evidence="8">
    <location>
        <begin position="131"/>
        <end position="389"/>
    </location>
</feature>
<dbReference type="InterPro" id="IPR051315">
    <property type="entry name" value="Bact_Chemotaxis_CheA"/>
</dbReference>
<evidence type="ECO:0000256" key="2">
    <source>
        <dbReference type="ARBA" id="ARBA00012438"/>
    </source>
</evidence>
<dbReference type="InterPro" id="IPR008207">
    <property type="entry name" value="Sig_transdc_His_kin_Hpt_dom"/>
</dbReference>
<comment type="catalytic activity">
    <reaction evidence="1">
        <text>ATP + protein L-histidine = ADP + protein N-phospho-L-histidine.</text>
        <dbReference type="EC" id="2.7.13.3"/>
    </reaction>
</comment>
<comment type="caution">
    <text evidence="11">The sequence shown here is derived from an EMBL/GenBank/DDBJ whole genome shotgun (WGS) entry which is preliminary data.</text>
</comment>
<reference evidence="11 12" key="1">
    <citation type="submission" date="2021-08" db="EMBL/GenBank/DDBJ databases">
        <authorList>
            <person name="Tuo L."/>
        </authorList>
    </citation>
    <scope>NUCLEOTIDE SEQUENCE [LARGE SCALE GENOMIC DNA]</scope>
    <source>
        <strain evidence="11 12">JCM 31229</strain>
    </source>
</reference>
<dbReference type="CDD" id="cd00088">
    <property type="entry name" value="HPT"/>
    <property type="match status" value="1"/>
</dbReference>
<keyword evidence="6" id="KW-0902">Two-component regulatory system</keyword>
<feature type="modified residue" description="Phosphohistidine" evidence="7">
    <location>
        <position position="44"/>
    </location>
</feature>
<evidence type="ECO:0000256" key="7">
    <source>
        <dbReference type="PROSITE-ProRule" id="PRU00110"/>
    </source>
</evidence>
<dbReference type="PRINTS" id="PR00344">
    <property type="entry name" value="BCTRLSENSOR"/>
</dbReference>
<dbReference type="Pfam" id="PF01584">
    <property type="entry name" value="CheW"/>
    <property type="match status" value="1"/>
</dbReference>
<dbReference type="InterPro" id="IPR036061">
    <property type="entry name" value="CheW-like_dom_sf"/>
</dbReference>
<evidence type="ECO:0000259" key="8">
    <source>
        <dbReference type="PROSITE" id="PS50109"/>
    </source>
</evidence>
<keyword evidence="3 7" id="KW-0597">Phosphoprotein</keyword>
<dbReference type="SMART" id="SM00260">
    <property type="entry name" value="CheW"/>
    <property type="match status" value="1"/>
</dbReference>
<dbReference type="InterPro" id="IPR002545">
    <property type="entry name" value="CheW-lke_dom"/>
</dbReference>
<dbReference type="InterPro" id="IPR036890">
    <property type="entry name" value="HATPase_C_sf"/>
</dbReference>
<dbReference type="PROSITE" id="PS50851">
    <property type="entry name" value="CHEW"/>
    <property type="match status" value="1"/>
</dbReference>